<reference evidence="2 3" key="2">
    <citation type="submission" date="2020-07" db="EMBL/GenBank/DDBJ databases">
        <title>Genome assembly of wild tea tree DASZ reveals pedigree and selection history of tea varieties.</title>
        <authorList>
            <person name="Zhang W."/>
        </authorList>
    </citation>
    <scope>NUCLEOTIDE SEQUENCE [LARGE SCALE GENOMIC DNA]</scope>
    <source>
        <strain evidence="3">cv. G240</strain>
        <tissue evidence="2">Leaf</tissue>
    </source>
</reference>
<gene>
    <name evidence="2" type="ORF">HYC85_002692</name>
</gene>
<dbReference type="EMBL" id="JACBKZ010000001">
    <property type="protein sequence ID" value="KAF5961483.1"/>
    <property type="molecule type" value="Genomic_DNA"/>
</dbReference>
<sequence length="167" mass="19643">MTSDKHQAVATKAKTLHDACDRLLIKKQRFIEFAEALHSKLKYFDELENRMDPTPQWQLQQLLRLMASTFPLDSVVVANKCMNLLFQQQQSDTQRVAAALMMGEDMHKFERSRLDRNEFPMNGGLEMVSRRMLNSNRNEPKKECQIDANNFFPIGRQQDQSYHFKFE</sequence>
<evidence type="ECO:0000313" key="3">
    <source>
        <dbReference type="Proteomes" id="UP000593564"/>
    </source>
</evidence>
<dbReference type="Pfam" id="PF04136">
    <property type="entry name" value="COG3_N"/>
    <property type="match status" value="1"/>
</dbReference>
<name>A0A7J7I8Z9_CAMSI</name>
<dbReference type="GO" id="GO:0006891">
    <property type="term" value="P:intra-Golgi vesicle-mediated transport"/>
    <property type="evidence" value="ECO:0007669"/>
    <property type="project" value="TreeGrafter"/>
</dbReference>
<keyword evidence="3" id="KW-1185">Reference proteome</keyword>
<organism evidence="2 3">
    <name type="scientific">Camellia sinensis</name>
    <name type="common">Tea plant</name>
    <name type="synonym">Thea sinensis</name>
    <dbReference type="NCBI Taxonomy" id="4442"/>
    <lineage>
        <taxon>Eukaryota</taxon>
        <taxon>Viridiplantae</taxon>
        <taxon>Streptophyta</taxon>
        <taxon>Embryophyta</taxon>
        <taxon>Tracheophyta</taxon>
        <taxon>Spermatophyta</taxon>
        <taxon>Magnoliopsida</taxon>
        <taxon>eudicotyledons</taxon>
        <taxon>Gunneridae</taxon>
        <taxon>Pentapetalae</taxon>
        <taxon>asterids</taxon>
        <taxon>Ericales</taxon>
        <taxon>Theaceae</taxon>
        <taxon>Camellia</taxon>
    </lineage>
</organism>
<evidence type="ECO:0000313" key="2">
    <source>
        <dbReference type="EMBL" id="KAF5961483.1"/>
    </source>
</evidence>
<dbReference type="GO" id="GO:0017119">
    <property type="term" value="C:Golgi transport complex"/>
    <property type="evidence" value="ECO:0007669"/>
    <property type="project" value="TreeGrafter"/>
</dbReference>
<comment type="caution">
    <text evidence="2">The sequence shown here is derived from an EMBL/GenBank/DDBJ whole genome shotgun (WGS) entry which is preliminary data.</text>
</comment>
<dbReference type="InterPro" id="IPR007265">
    <property type="entry name" value="COG_su3"/>
</dbReference>
<evidence type="ECO:0000259" key="1">
    <source>
        <dbReference type="Pfam" id="PF04136"/>
    </source>
</evidence>
<dbReference type="Proteomes" id="UP000593564">
    <property type="component" value="Unassembled WGS sequence"/>
</dbReference>
<dbReference type="GO" id="GO:0007030">
    <property type="term" value="P:Golgi organization"/>
    <property type="evidence" value="ECO:0007669"/>
    <property type="project" value="TreeGrafter"/>
</dbReference>
<dbReference type="GO" id="GO:0016020">
    <property type="term" value="C:membrane"/>
    <property type="evidence" value="ECO:0007669"/>
    <property type="project" value="InterPro"/>
</dbReference>
<dbReference type="AlphaFoldDB" id="A0A7J7I8Z9"/>
<accession>A0A7J7I8Z9</accession>
<reference evidence="3" key="1">
    <citation type="journal article" date="2020" name="Nat. Commun.">
        <title>Genome assembly of wild tea tree DASZ reveals pedigree and selection history of tea varieties.</title>
        <authorList>
            <person name="Zhang W."/>
            <person name="Zhang Y."/>
            <person name="Qiu H."/>
            <person name="Guo Y."/>
            <person name="Wan H."/>
            <person name="Zhang X."/>
            <person name="Scossa F."/>
            <person name="Alseekh S."/>
            <person name="Zhang Q."/>
            <person name="Wang P."/>
            <person name="Xu L."/>
            <person name="Schmidt M.H."/>
            <person name="Jia X."/>
            <person name="Li D."/>
            <person name="Zhu A."/>
            <person name="Guo F."/>
            <person name="Chen W."/>
            <person name="Ni D."/>
            <person name="Usadel B."/>
            <person name="Fernie A.R."/>
            <person name="Wen W."/>
        </authorList>
    </citation>
    <scope>NUCLEOTIDE SEQUENCE [LARGE SCALE GENOMIC DNA]</scope>
    <source>
        <strain evidence="3">cv. G240</strain>
    </source>
</reference>
<dbReference type="GO" id="GO:0006886">
    <property type="term" value="P:intracellular protein transport"/>
    <property type="evidence" value="ECO:0007669"/>
    <property type="project" value="InterPro"/>
</dbReference>
<proteinExistence type="predicted"/>
<dbReference type="PANTHER" id="PTHR13302">
    <property type="entry name" value="CONSERVED OLIGOMERIC GOLGI COMPLEX COMPONENT 3"/>
    <property type="match status" value="1"/>
</dbReference>
<dbReference type="PANTHER" id="PTHR13302:SF8">
    <property type="entry name" value="CONSERVED OLIGOMERIC GOLGI COMPLEX SUBUNIT 3"/>
    <property type="match status" value="1"/>
</dbReference>
<feature type="domain" description="Conserved oligomeric Golgi complex subunit 3 N-terminal" evidence="1">
    <location>
        <begin position="3"/>
        <end position="49"/>
    </location>
</feature>
<dbReference type="InterPro" id="IPR048320">
    <property type="entry name" value="COG3_N"/>
</dbReference>
<dbReference type="GO" id="GO:0005801">
    <property type="term" value="C:cis-Golgi network"/>
    <property type="evidence" value="ECO:0007669"/>
    <property type="project" value="InterPro"/>
</dbReference>
<protein>
    <recommendedName>
        <fullName evidence="1">Conserved oligomeric Golgi complex subunit 3 N-terminal domain-containing protein</fullName>
    </recommendedName>
</protein>